<keyword evidence="3" id="KW-1185">Reference proteome</keyword>
<sequence>MAFEAGVEVVSDSIAVAAPAPAPARSESPAAGPGPATLTHWLEVPPTPRTPPGLISSSSSAGNLHQSTPRTVPTEVIDIDDVSGPSEPLVPTTPPSHIKELRRSRKNKRHRRPITRQGRAGRAFRWTPDLRGVFVGQLLDCKRLNILEITRAGALKPAFERVAREMLARKRYADCRTRWRQWLRAERSGTGPDADGRMQAPSEVFEHLTNKDLTCHWLRTEPLKNLEAWREVFAKESATGENIREAGEEQGLPATPAIRMGSQVTEILDLTSEDEDIVENADPADPADPFGAPPRPSAGRGGISRRGYSSSSISRRSGGSSSISRRSGGSSRRPRPATVLAAEALGDSLGSSVEAALSRLERTAEVLVRAEPAELVANATRVMCGMKDQLSDDERLRMMMAFAADLNGTLAAAFLAMDEGARVDCVRRLLEE</sequence>
<feature type="compositionally biased region" description="Low complexity" evidence="1">
    <location>
        <begin position="281"/>
        <end position="290"/>
    </location>
</feature>
<feature type="compositionally biased region" description="Low complexity" evidence="1">
    <location>
        <begin position="305"/>
        <end position="331"/>
    </location>
</feature>
<evidence type="ECO:0000256" key="1">
    <source>
        <dbReference type="SAM" id="MobiDB-lite"/>
    </source>
</evidence>
<dbReference type="AlphaFoldDB" id="A0A8H5XLH3"/>
<evidence type="ECO:0000313" key="2">
    <source>
        <dbReference type="EMBL" id="KAF5696050.1"/>
    </source>
</evidence>
<evidence type="ECO:0000313" key="3">
    <source>
        <dbReference type="Proteomes" id="UP000532311"/>
    </source>
</evidence>
<reference evidence="2 3" key="1">
    <citation type="submission" date="2020-05" db="EMBL/GenBank/DDBJ databases">
        <title>Identification and distribution of gene clusters putatively required for synthesis of sphingolipid metabolism inhibitors in phylogenetically diverse species of the filamentous fungus Fusarium.</title>
        <authorList>
            <person name="Kim H.-S."/>
            <person name="Busman M."/>
            <person name="Brown D.W."/>
            <person name="Divon H."/>
            <person name="Uhlig S."/>
            <person name="Proctor R.H."/>
        </authorList>
    </citation>
    <scope>NUCLEOTIDE SEQUENCE [LARGE SCALE GENOMIC DNA]</scope>
    <source>
        <strain evidence="2 3">NRRL 26131</strain>
    </source>
</reference>
<feature type="region of interest" description="Disordered" evidence="1">
    <location>
        <begin position="279"/>
        <end position="336"/>
    </location>
</feature>
<feature type="region of interest" description="Disordered" evidence="1">
    <location>
        <begin position="18"/>
        <end position="118"/>
    </location>
</feature>
<accession>A0A8H5XLH3</accession>
<dbReference type="Proteomes" id="UP000532311">
    <property type="component" value="Unassembled WGS sequence"/>
</dbReference>
<gene>
    <name evidence="2" type="ORF">FGLOB1_13824</name>
</gene>
<protein>
    <submittedName>
        <fullName evidence="2">Uncharacterized protein</fullName>
    </submittedName>
</protein>
<feature type="compositionally biased region" description="Basic residues" evidence="1">
    <location>
        <begin position="100"/>
        <end position="114"/>
    </location>
</feature>
<name>A0A8H5XLH3_9HYPO</name>
<feature type="region of interest" description="Disordered" evidence="1">
    <location>
        <begin position="240"/>
        <end position="260"/>
    </location>
</feature>
<organism evidence="2 3">
    <name type="scientific">Fusarium globosum</name>
    <dbReference type="NCBI Taxonomy" id="78864"/>
    <lineage>
        <taxon>Eukaryota</taxon>
        <taxon>Fungi</taxon>
        <taxon>Dikarya</taxon>
        <taxon>Ascomycota</taxon>
        <taxon>Pezizomycotina</taxon>
        <taxon>Sordariomycetes</taxon>
        <taxon>Hypocreomycetidae</taxon>
        <taxon>Hypocreales</taxon>
        <taxon>Nectriaceae</taxon>
        <taxon>Fusarium</taxon>
        <taxon>Fusarium fujikuroi species complex</taxon>
    </lineage>
</organism>
<comment type="caution">
    <text evidence="2">The sequence shown here is derived from an EMBL/GenBank/DDBJ whole genome shotgun (WGS) entry which is preliminary data.</text>
</comment>
<proteinExistence type="predicted"/>
<dbReference type="EMBL" id="JAAQPF010000917">
    <property type="protein sequence ID" value="KAF5696050.1"/>
    <property type="molecule type" value="Genomic_DNA"/>
</dbReference>
<feature type="compositionally biased region" description="Low complexity" evidence="1">
    <location>
        <begin position="18"/>
        <end position="36"/>
    </location>
</feature>
<feature type="compositionally biased region" description="Polar residues" evidence="1">
    <location>
        <begin position="55"/>
        <end position="71"/>
    </location>
</feature>